<feature type="transmembrane region" description="Helical" evidence="10">
    <location>
        <begin position="315"/>
        <end position="339"/>
    </location>
</feature>
<keyword evidence="13" id="KW-1185">Reference proteome</keyword>
<dbReference type="Pfam" id="PF00520">
    <property type="entry name" value="Ion_trans"/>
    <property type="match status" value="1"/>
</dbReference>
<feature type="transmembrane region" description="Helical" evidence="10">
    <location>
        <begin position="391"/>
        <end position="410"/>
    </location>
</feature>
<dbReference type="Pfam" id="PF08344">
    <property type="entry name" value="TRP_2"/>
    <property type="match status" value="1"/>
</dbReference>
<evidence type="ECO:0000256" key="10">
    <source>
        <dbReference type="SAM" id="Phobius"/>
    </source>
</evidence>
<dbReference type="PANTHER" id="PTHR10117">
    <property type="entry name" value="TRANSIENT RECEPTOR POTENTIAL CHANNEL"/>
    <property type="match status" value="1"/>
</dbReference>
<name>A0AAW2EUK2_9HYME</name>
<dbReference type="EMBL" id="JADYXP020000018">
    <property type="protein sequence ID" value="KAL0106129.1"/>
    <property type="molecule type" value="Genomic_DNA"/>
</dbReference>
<comment type="caution">
    <text evidence="12">The sequence shown here is derived from an EMBL/GenBank/DDBJ whole genome shotgun (WGS) entry which is preliminary data.</text>
</comment>
<reference evidence="12 13" key="1">
    <citation type="submission" date="2023-03" db="EMBL/GenBank/DDBJ databases">
        <title>High recombination rates correlate with genetic variation in Cardiocondyla obscurior ants.</title>
        <authorList>
            <person name="Errbii M."/>
        </authorList>
    </citation>
    <scope>NUCLEOTIDE SEQUENCE [LARGE SCALE GENOMIC DNA]</scope>
    <source>
        <strain evidence="12">Alpha-2009</strain>
        <tissue evidence="12">Whole body</tissue>
    </source>
</reference>
<evidence type="ECO:0000256" key="4">
    <source>
        <dbReference type="ARBA" id="ARBA00022737"/>
    </source>
</evidence>
<dbReference type="GO" id="GO:0005886">
    <property type="term" value="C:plasma membrane"/>
    <property type="evidence" value="ECO:0007669"/>
    <property type="project" value="TreeGrafter"/>
</dbReference>
<dbReference type="GO" id="GO:0015279">
    <property type="term" value="F:store-operated calcium channel activity"/>
    <property type="evidence" value="ECO:0007669"/>
    <property type="project" value="TreeGrafter"/>
</dbReference>
<keyword evidence="7" id="KW-0406">Ion transport</keyword>
<dbReference type="SMART" id="SM00248">
    <property type="entry name" value="ANK"/>
    <property type="match status" value="2"/>
</dbReference>
<dbReference type="InterPro" id="IPR005821">
    <property type="entry name" value="Ion_trans_dom"/>
</dbReference>
<organism evidence="12 13">
    <name type="scientific">Cardiocondyla obscurior</name>
    <dbReference type="NCBI Taxonomy" id="286306"/>
    <lineage>
        <taxon>Eukaryota</taxon>
        <taxon>Metazoa</taxon>
        <taxon>Ecdysozoa</taxon>
        <taxon>Arthropoda</taxon>
        <taxon>Hexapoda</taxon>
        <taxon>Insecta</taxon>
        <taxon>Pterygota</taxon>
        <taxon>Neoptera</taxon>
        <taxon>Endopterygota</taxon>
        <taxon>Hymenoptera</taxon>
        <taxon>Apocrita</taxon>
        <taxon>Aculeata</taxon>
        <taxon>Formicoidea</taxon>
        <taxon>Formicidae</taxon>
        <taxon>Myrmicinae</taxon>
        <taxon>Cardiocondyla</taxon>
    </lineage>
</organism>
<feature type="transmembrane region" description="Helical" evidence="10">
    <location>
        <begin position="466"/>
        <end position="486"/>
    </location>
</feature>
<dbReference type="InterPro" id="IPR036770">
    <property type="entry name" value="Ankyrin_rpt-contain_sf"/>
</dbReference>
<keyword evidence="6" id="KW-0040">ANK repeat</keyword>
<feature type="domain" description="Transient receptor ion channel" evidence="11">
    <location>
        <begin position="166"/>
        <end position="230"/>
    </location>
</feature>
<evidence type="ECO:0000256" key="6">
    <source>
        <dbReference type="ARBA" id="ARBA00023043"/>
    </source>
</evidence>
<keyword evidence="9" id="KW-0407">Ion channel</keyword>
<dbReference type="Gene3D" id="1.25.40.20">
    <property type="entry name" value="Ankyrin repeat-containing domain"/>
    <property type="match status" value="1"/>
</dbReference>
<dbReference type="InterPro" id="IPR002153">
    <property type="entry name" value="TRPC_channel"/>
</dbReference>
<evidence type="ECO:0000256" key="3">
    <source>
        <dbReference type="ARBA" id="ARBA00022692"/>
    </source>
</evidence>
<dbReference type="GO" id="GO:0051480">
    <property type="term" value="P:regulation of cytosolic calcium ion concentration"/>
    <property type="evidence" value="ECO:0007669"/>
    <property type="project" value="TreeGrafter"/>
</dbReference>
<gene>
    <name evidence="12" type="ORF">PUN28_016100</name>
</gene>
<feature type="transmembrane region" description="Helical" evidence="10">
    <location>
        <begin position="422"/>
        <end position="446"/>
    </location>
</feature>
<comment type="subcellular location">
    <subcellularLocation>
        <location evidence="1">Membrane</location>
        <topology evidence="1">Multi-pass membrane protein</topology>
    </subcellularLocation>
</comment>
<evidence type="ECO:0000256" key="1">
    <source>
        <dbReference type="ARBA" id="ARBA00004141"/>
    </source>
</evidence>
<dbReference type="PANTHER" id="PTHR10117:SF54">
    <property type="entry name" value="TRANSIENT RECEPTOR POTENTIAL-GAMMA PROTEIN"/>
    <property type="match status" value="1"/>
</dbReference>
<protein>
    <recommendedName>
        <fullName evidence="11">Transient receptor ion channel domain-containing protein</fullName>
    </recommendedName>
</protein>
<feature type="transmembrane region" description="Helical" evidence="10">
    <location>
        <begin position="351"/>
        <end position="371"/>
    </location>
</feature>
<keyword evidence="4" id="KW-0677">Repeat</keyword>
<dbReference type="AlphaFoldDB" id="A0AAW2EUK2"/>
<evidence type="ECO:0000256" key="5">
    <source>
        <dbReference type="ARBA" id="ARBA00022989"/>
    </source>
</evidence>
<dbReference type="InterPro" id="IPR013555">
    <property type="entry name" value="TRP_dom"/>
</dbReference>
<dbReference type="SUPFAM" id="SSF48403">
    <property type="entry name" value="Ankyrin repeat"/>
    <property type="match status" value="1"/>
</dbReference>
<proteinExistence type="predicted"/>
<keyword evidence="5 10" id="KW-1133">Transmembrane helix</keyword>
<evidence type="ECO:0000259" key="11">
    <source>
        <dbReference type="SMART" id="SM01420"/>
    </source>
</evidence>
<accession>A0AAW2EUK2</accession>
<evidence type="ECO:0000256" key="2">
    <source>
        <dbReference type="ARBA" id="ARBA00022448"/>
    </source>
</evidence>
<dbReference type="GO" id="GO:0070679">
    <property type="term" value="F:inositol 1,4,5 trisphosphate binding"/>
    <property type="evidence" value="ECO:0007669"/>
    <property type="project" value="TreeGrafter"/>
</dbReference>
<dbReference type="PRINTS" id="PR01097">
    <property type="entry name" value="TRNSRECEPTRP"/>
</dbReference>
<dbReference type="Proteomes" id="UP001430953">
    <property type="component" value="Unassembled WGS sequence"/>
</dbReference>
<dbReference type="GO" id="GO:0034703">
    <property type="term" value="C:cation channel complex"/>
    <property type="evidence" value="ECO:0007669"/>
    <property type="project" value="TreeGrafter"/>
</dbReference>
<dbReference type="InterPro" id="IPR002110">
    <property type="entry name" value="Ankyrin_rpt"/>
</dbReference>
<dbReference type="SMART" id="SM01420">
    <property type="entry name" value="TRP_2"/>
    <property type="match status" value="1"/>
</dbReference>
<evidence type="ECO:0000256" key="7">
    <source>
        <dbReference type="ARBA" id="ARBA00023065"/>
    </source>
</evidence>
<keyword evidence="8 10" id="KW-0472">Membrane</keyword>
<evidence type="ECO:0000256" key="9">
    <source>
        <dbReference type="ARBA" id="ARBA00023303"/>
    </source>
</evidence>
<dbReference type="Pfam" id="PF00023">
    <property type="entry name" value="Ank"/>
    <property type="match status" value="1"/>
</dbReference>
<feature type="transmembrane region" description="Helical" evidence="10">
    <location>
        <begin position="507"/>
        <end position="532"/>
    </location>
</feature>
<keyword evidence="2" id="KW-0813">Transport</keyword>
<feature type="transmembrane region" description="Helical" evidence="10">
    <location>
        <begin position="600"/>
        <end position="622"/>
    </location>
</feature>
<evidence type="ECO:0000313" key="12">
    <source>
        <dbReference type="EMBL" id="KAL0106129.1"/>
    </source>
</evidence>
<keyword evidence="3 10" id="KW-0812">Transmembrane</keyword>
<evidence type="ECO:0000313" key="13">
    <source>
        <dbReference type="Proteomes" id="UP001430953"/>
    </source>
</evidence>
<sequence>MTDNKTMAGLENKLESPGIFPHLQEIEKKFFDIVADGNVAEARTFLESHPGFNINVINFQGNSVLHIAVYERNEPMTEYLLSHPDIDPSDTHLHAIRDNQLRIAVMILDKLNDIMSGLEYVGITHSPDFLDDTTPLALAAECGHFEIINMLKLRRHVLQRPHPPSCNCNEVCRVERIKGDIVNTENIRLFMYKAISNPSYICQTEDDPILKAFLLSAELDNAAEFDKEFYPAYKALSHEVSQFATDLIGCARTAEEVECVLKQTSGLGRTSNFVYPRLLLALDYNQKNFVAHPNVQQLVQSKWIGNWYEWKVKSVWLKCLAVILQIVLLPIIALIILIAPNSKQAKFYETPVNKFLSSVANYLIFLAFVFLQSCSNKVEQLRGPPNTGYEWILGIYTISYAVAFIQLCIVDGPVRCFRSRRNWYDLAMIILFILTFLFWIVAALDIRINGQRDLERKYWHQYDPTLIAEGIFCFATIMAFLKLLFICQFDYNLGPLQLSLVKMIRDVVHFATIFGIIVIAFTVGLCHLYQYYEGMMQINEESKVTTEQEDSFVNLKSTLRTLFWAIFCMSPMESADVIIENLPGERESETIINYHSFTEFVGYFAFASFQFISVIIVLNMLIACMSNTFTTVTDNVNVEWIFGRTEAYVDVMFTTTLPPPFCVFSIFSGLRPVIEYLKVLINPPPGKRARWNFKNCCYIEDLEEKKDNQFMEIMARLVQRYLRQCEKKIEKDDVQKLRQELKEFSNILKDALSPS</sequence>
<evidence type="ECO:0000256" key="8">
    <source>
        <dbReference type="ARBA" id="ARBA00023136"/>
    </source>
</evidence>